<dbReference type="Pfam" id="PF00067">
    <property type="entry name" value="p450"/>
    <property type="match status" value="1"/>
</dbReference>
<feature type="transmembrane region" description="Helical" evidence="16">
    <location>
        <begin position="31"/>
        <end position="51"/>
    </location>
</feature>
<evidence type="ECO:0000256" key="7">
    <source>
        <dbReference type="ARBA" id="ARBA00022723"/>
    </source>
</evidence>
<evidence type="ECO:0000256" key="13">
    <source>
        <dbReference type="ARBA" id="ARBA00023136"/>
    </source>
</evidence>
<dbReference type="GO" id="GO:0020037">
    <property type="term" value="F:heme binding"/>
    <property type="evidence" value="ECO:0007669"/>
    <property type="project" value="InterPro"/>
</dbReference>
<keyword evidence="16" id="KW-1133">Transmembrane helix</keyword>
<comment type="function">
    <text evidence="2">May be involved in the metabolism of insect hormones and in the breakdown of synthetic insecticides.</text>
</comment>
<feature type="binding site" description="axial binding residue" evidence="14">
    <location>
        <position position="447"/>
    </location>
    <ligand>
        <name>heme</name>
        <dbReference type="ChEBI" id="CHEBI:30413"/>
    </ligand>
    <ligandPart>
        <name>Fe</name>
        <dbReference type="ChEBI" id="CHEBI:18248"/>
    </ligandPart>
</feature>
<dbReference type="PROSITE" id="PS00086">
    <property type="entry name" value="CYTOCHROME_P450"/>
    <property type="match status" value="1"/>
</dbReference>
<evidence type="ECO:0000256" key="3">
    <source>
        <dbReference type="ARBA" id="ARBA00004174"/>
    </source>
</evidence>
<keyword evidence="13 16" id="KW-0472">Membrane</keyword>
<protein>
    <submittedName>
        <fullName evidence="17">Cytochrome P450</fullName>
    </submittedName>
</protein>
<sequence length="501" mass="58342">MVWVVENLTLLLVLSVLALWYLRYLWKRRKLYIYSWNIPGPVALPFIGAAYKFMGSPEDILEKVIKQVETYPSPMKTWLGSRLIFCLSDPHHVEKILTNQKCLGKDYLYKFLIYNIGTGLLTAPTLKWKKHRKLILPSFNQRILDSFVDVFTEQAIVFTDILRAYAGRKNIDISKPVSAMMMDIICETAMGLKMNTQREGNVFAIHLEEIMLIATIRIFTVWHHLDWTWKLYPLSRRLDKHLAGFHEVTSKVIRKKLEVLEKQKENRRDSLVAELEEGGKKKLAFLDLILENSDFTEQELREEVNIFLIAGTDTSGTTTCFLLEMLGLYPEIQRKVYEEVIDVLGEERSVEASDLPRFVYLERVIKETLRLFPVGVYFLRTIGEDINLGTCTLPEGSSALISSLNIHRNPKYWPEPLKFEPDRFLPEEVAKRHPCCYIPFSYGPRNCIGNRYAMMSLKTIAATTVRKYRMFTGYKSVEDIELITKIVIRPRQGYKVYLEQR</sequence>
<evidence type="ECO:0000256" key="5">
    <source>
        <dbReference type="ARBA" id="ARBA00010617"/>
    </source>
</evidence>
<dbReference type="PRINTS" id="PR00465">
    <property type="entry name" value="EP450IV"/>
</dbReference>
<dbReference type="GO" id="GO:0005789">
    <property type="term" value="C:endoplasmic reticulum membrane"/>
    <property type="evidence" value="ECO:0007669"/>
    <property type="project" value="UniProtKB-SubCell"/>
</dbReference>
<evidence type="ECO:0000256" key="14">
    <source>
        <dbReference type="PIRSR" id="PIRSR602403-1"/>
    </source>
</evidence>
<comment type="similarity">
    <text evidence="5 15">Belongs to the cytochrome P450 family.</text>
</comment>
<keyword evidence="8" id="KW-0256">Endoplasmic reticulum</keyword>
<dbReference type="PRINTS" id="PR00385">
    <property type="entry name" value="P450"/>
</dbReference>
<dbReference type="InterPro" id="IPR017972">
    <property type="entry name" value="Cyt_P450_CS"/>
</dbReference>
<evidence type="ECO:0000256" key="1">
    <source>
        <dbReference type="ARBA" id="ARBA00001971"/>
    </source>
</evidence>
<keyword evidence="6 14" id="KW-0349">Heme</keyword>
<dbReference type="GO" id="GO:0005506">
    <property type="term" value="F:iron ion binding"/>
    <property type="evidence" value="ECO:0007669"/>
    <property type="project" value="InterPro"/>
</dbReference>
<name>A0A8F8MYY6_ANOGL</name>
<evidence type="ECO:0000256" key="16">
    <source>
        <dbReference type="SAM" id="Phobius"/>
    </source>
</evidence>
<keyword evidence="9" id="KW-0492">Microsome</keyword>
<comment type="subcellular location">
    <subcellularLocation>
        <location evidence="4">Endoplasmic reticulum membrane</location>
        <topology evidence="4">Peripheral membrane protein</topology>
    </subcellularLocation>
    <subcellularLocation>
        <location evidence="3">Microsome membrane</location>
        <topology evidence="3">Peripheral membrane protein</topology>
    </subcellularLocation>
</comment>
<dbReference type="InterPro" id="IPR001128">
    <property type="entry name" value="Cyt_P450"/>
</dbReference>
<keyword evidence="7 14" id="KW-0479">Metal-binding</keyword>
<keyword evidence="12 15" id="KW-0503">Monooxygenase</keyword>
<dbReference type="GO" id="GO:0004497">
    <property type="term" value="F:monooxygenase activity"/>
    <property type="evidence" value="ECO:0007669"/>
    <property type="project" value="UniProtKB-KW"/>
</dbReference>
<feature type="transmembrane region" description="Helical" evidence="16">
    <location>
        <begin position="6"/>
        <end position="24"/>
    </location>
</feature>
<keyword evidence="16" id="KW-0812">Transmembrane</keyword>
<evidence type="ECO:0000256" key="2">
    <source>
        <dbReference type="ARBA" id="ARBA00003690"/>
    </source>
</evidence>
<keyword evidence="10 15" id="KW-0560">Oxidoreductase</keyword>
<accession>A0A8F8MYY6</accession>
<evidence type="ECO:0000256" key="4">
    <source>
        <dbReference type="ARBA" id="ARBA00004406"/>
    </source>
</evidence>
<reference evidence="17" key="1">
    <citation type="submission" date="2021-03" db="EMBL/GenBank/DDBJ databases">
        <authorList>
            <person name="Li R."/>
            <person name="Gong F."/>
            <person name="Pan H."/>
            <person name="Liang H."/>
            <person name="Miao H."/>
            <person name="Zhao Y."/>
            <person name="Duan L."/>
            <person name="Yang H."/>
            <person name="Wang L."/>
            <person name="Chen S."/>
            <person name="Zhu H."/>
        </authorList>
    </citation>
    <scope>NUCLEOTIDE SEQUENCE</scope>
    <source>
        <strain evidence="17">AglaCYP349E2</strain>
    </source>
</reference>
<dbReference type="InterPro" id="IPR050196">
    <property type="entry name" value="Cytochrome_P450_Monoox"/>
</dbReference>
<dbReference type="Gene3D" id="1.10.630.10">
    <property type="entry name" value="Cytochrome P450"/>
    <property type="match status" value="1"/>
</dbReference>
<dbReference type="EMBL" id="MW809339">
    <property type="protein sequence ID" value="QYA71967.1"/>
    <property type="molecule type" value="mRNA"/>
</dbReference>
<dbReference type="PANTHER" id="PTHR24291">
    <property type="entry name" value="CYTOCHROME P450 FAMILY 4"/>
    <property type="match status" value="1"/>
</dbReference>
<dbReference type="CDD" id="cd20628">
    <property type="entry name" value="CYP4"/>
    <property type="match status" value="1"/>
</dbReference>
<evidence type="ECO:0000256" key="12">
    <source>
        <dbReference type="ARBA" id="ARBA00023033"/>
    </source>
</evidence>
<dbReference type="SUPFAM" id="SSF48264">
    <property type="entry name" value="Cytochrome P450"/>
    <property type="match status" value="1"/>
</dbReference>
<comment type="cofactor">
    <cofactor evidence="1 14">
        <name>heme</name>
        <dbReference type="ChEBI" id="CHEBI:30413"/>
    </cofactor>
</comment>
<dbReference type="AlphaFoldDB" id="A0A8F8MYY6"/>
<dbReference type="InterPro" id="IPR036396">
    <property type="entry name" value="Cyt_P450_sf"/>
</dbReference>
<proteinExistence type="evidence at transcript level"/>
<evidence type="ECO:0000256" key="10">
    <source>
        <dbReference type="ARBA" id="ARBA00023002"/>
    </source>
</evidence>
<dbReference type="InterPro" id="IPR002403">
    <property type="entry name" value="Cyt_P450_E_grp-IV"/>
</dbReference>
<evidence type="ECO:0000256" key="8">
    <source>
        <dbReference type="ARBA" id="ARBA00022824"/>
    </source>
</evidence>
<evidence type="ECO:0000256" key="9">
    <source>
        <dbReference type="ARBA" id="ARBA00022848"/>
    </source>
</evidence>
<organism evidence="17">
    <name type="scientific">Anoplophora glabripennis</name>
    <name type="common">Asian longhorn beetle</name>
    <name type="synonym">Anoplophora nobilis</name>
    <dbReference type="NCBI Taxonomy" id="217634"/>
    <lineage>
        <taxon>Eukaryota</taxon>
        <taxon>Metazoa</taxon>
        <taxon>Ecdysozoa</taxon>
        <taxon>Arthropoda</taxon>
        <taxon>Hexapoda</taxon>
        <taxon>Insecta</taxon>
        <taxon>Pterygota</taxon>
        <taxon>Neoptera</taxon>
        <taxon>Endopterygota</taxon>
        <taxon>Coleoptera</taxon>
        <taxon>Polyphaga</taxon>
        <taxon>Cucujiformia</taxon>
        <taxon>Chrysomeloidea</taxon>
        <taxon>Cerambycidae</taxon>
        <taxon>Lamiinae</taxon>
        <taxon>Lamiini</taxon>
        <taxon>Anoplophora</taxon>
    </lineage>
</organism>
<keyword evidence="11 14" id="KW-0408">Iron</keyword>
<dbReference type="PANTHER" id="PTHR24291:SF189">
    <property type="entry name" value="CYTOCHROME P450 4C3-RELATED"/>
    <property type="match status" value="1"/>
</dbReference>
<evidence type="ECO:0000256" key="11">
    <source>
        <dbReference type="ARBA" id="ARBA00023004"/>
    </source>
</evidence>
<dbReference type="GO" id="GO:0016705">
    <property type="term" value="F:oxidoreductase activity, acting on paired donors, with incorporation or reduction of molecular oxygen"/>
    <property type="evidence" value="ECO:0007669"/>
    <property type="project" value="InterPro"/>
</dbReference>
<evidence type="ECO:0000256" key="6">
    <source>
        <dbReference type="ARBA" id="ARBA00022617"/>
    </source>
</evidence>
<evidence type="ECO:0000313" key="17">
    <source>
        <dbReference type="EMBL" id="QYA71967.1"/>
    </source>
</evidence>
<evidence type="ECO:0000256" key="15">
    <source>
        <dbReference type="RuleBase" id="RU000461"/>
    </source>
</evidence>